<proteinExistence type="predicted"/>
<keyword evidence="2" id="KW-0472">Membrane</keyword>
<gene>
    <name evidence="3" type="ORF">A6A20_07220</name>
</gene>
<dbReference type="NCBIfam" id="NF033915">
    <property type="entry name" value="antiphage_ZorA_2"/>
    <property type="match status" value="1"/>
</dbReference>
<evidence type="ECO:0000313" key="4">
    <source>
        <dbReference type="Proteomes" id="UP001155500"/>
    </source>
</evidence>
<dbReference type="EMBL" id="LWID01000001">
    <property type="protein sequence ID" value="MDG6895411.1"/>
    <property type="molecule type" value="Genomic_DNA"/>
</dbReference>
<feature type="transmembrane region" description="Helical" evidence="2">
    <location>
        <begin position="141"/>
        <end position="163"/>
    </location>
</feature>
<feature type="transmembrane region" description="Helical" evidence="2">
    <location>
        <begin position="29"/>
        <end position="50"/>
    </location>
</feature>
<comment type="caution">
    <text evidence="3">The sequence shown here is derived from an EMBL/GenBank/DDBJ whole genome shotgun (WGS) entry which is preliminary data.</text>
</comment>
<sequence>MSSNTTIDFNLLIPNFSELFTNGWTTTDGFSALIVVITLGVMLFFGLCVIRKSYSILGKIKFYKKKIEEISQVNINEKANKVREITREIESNKKWQKYLYLWREYDNSLIKTESGNIYSSLDASHFFNSHTLAQGLIESRLFAAVPGMLTAIGVLGTFSGLQIGLAGIELSDADKIQQGIATVINGATVAFMTSVWGVATSFIFNLFEKVCEKVIRKKITKLQNKASALFRNKMAEESLLNLELETKASKDILAGLSEKIGNEMQKVMDTASQTISESIVSSLHTTLDKIANNASQGSQEALSTLIENFLDKFGSAGETQKEAIHQASSTLAKSSEMMMEHLNNFAQDLKGQFSEITLQNSHMVEQMQLSLGQHIEQQSQSSSTSLSEITQTIEKFTTNLQMMLDNFNQQNANMTEMLSQNLREQLTQQQSSTAKHQEQLTQSNEAFSNKLVSLLENLNTQQGEMLKSVETALTASIESQQHKNEQRQHQLTELVSQSQQSQSNLLKDVNVLLQTQDQQNQQLSMSLTQLIESFAGLVESNGKMLVEFKTLSENIHSSSGEFSSLSRYLTSSIQQFGQELSQIFAMVSQVTQQNHQTSTTFNQVIDKLSITNTEMENSVEKIKQAAENSKEGFNLVSQHFSRLPIELKQHLAELNDQISDLLTKYSHQVETQINDRLNQWNSQTNEYTSTMTTAVQTLSAVVDEIDTKNRMKK</sequence>
<reference evidence="3" key="1">
    <citation type="submission" date="2016-03" db="EMBL/GenBank/DDBJ databases">
        <title>Co-evolution between Pasteurellaceae and their hosts.</title>
        <authorList>
            <person name="Hansen M.J."/>
            <person name="Bojesen A.M."/>
            <person name="Planet P."/>
        </authorList>
    </citation>
    <scope>NUCLEOTIDE SEQUENCE</scope>
    <source>
        <strain evidence="3">146/S8/89</strain>
    </source>
</reference>
<keyword evidence="2" id="KW-1133">Transmembrane helix</keyword>
<feature type="region of interest" description="Disordered" evidence="1">
    <location>
        <begin position="423"/>
        <end position="442"/>
    </location>
</feature>
<evidence type="ECO:0000256" key="1">
    <source>
        <dbReference type="SAM" id="MobiDB-lite"/>
    </source>
</evidence>
<dbReference type="RefSeq" id="WP_279572819.1">
    <property type="nucleotide sequence ID" value="NZ_LWID01000001.1"/>
</dbReference>
<dbReference type="AlphaFoldDB" id="A0A9X4PD76"/>
<evidence type="ECO:0000313" key="3">
    <source>
        <dbReference type="EMBL" id="MDG6895411.1"/>
    </source>
</evidence>
<protein>
    <submittedName>
        <fullName evidence="3">Uncharacterized protein</fullName>
    </submittedName>
</protein>
<evidence type="ECO:0000256" key="2">
    <source>
        <dbReference type="SAM" id="Phobius"/>
    </source>
</evidence>
<dbReference type="Proteomes" id="UP001155500">
    <property type="component" value="Unassembled WGS sequence"/>
</dbReference>
<keyword evidence="2" id="KW-0812">Transmembrane</keyword>
<name>A0A9X4PD76_9PAST</name>
<keyword evidence="4" id="KW-1185">Reference proteome</keyword>
<organism evidence="3 4">
    <name type="scientific">Volucribacter amazonae</name>
    <dbReference type="NCBI Taxonomy" id="256731"/>
    <lineage>
        <taxon>Bacteria</taxon>
        <taxon>Pseudomonadati</taxon>
        <taxon>Pseudomonadota</taxon>
        <taxon>Gammaproteobacteria</taxon>
        <taxon>Pasteurellales</taxon>
        <taxon>Pasteurellaceae</taxon>
        <taxon>Volucribacter</taxon>
    </lineage>
</organism>
<accession>A0A9X4PD76</accession>